<name>A0A3E3HVI1_9FIRM</name>
<dbReference type="InterPro" id="IPR047640">
    <property type="entry name" value="RpiR-like"/>
</dbReference>
<dbReference type="GeneID" id="97990501"/>
<dbReference type="PROSITE" id="PS51071">
    <property type="entry name" value="HTH_RPIR"/>
    <property type="match status" value="1"/>
</dbReference>
<evidence type="ECO:0000313" key="3">
    <source>
        <dbReference type="Proteomes" id="UP000260812"/>
    </source>
</evidence>
<dbReference type="InterPro" id="IPR046348">
    <property type="entry name" value="SIS_dom_sf"/>
</dbReference>
<dbReference type="RefSeq" id="WP_117545853.1">
    <property type="nucleotide sequence ID" value="NZ_JBKUNB010000017.1"/>
</dbReference>
<dbReference type="SUPFAM" id="SSF53697">
    <property type="entry name" value="SIS domain"/>
    <property type="match status" value="1"/>
</dbReference>
<accession>A0A3E3HVI1</accession>
<feature type="domain" description="HTH rpiR-type" evidence="1">
    <location>
        <begin position="4"/>
        <end position="80"/>
    </location>
</feature>
<sequence length="266" mass="30587">MNILLNRLLAVINEKESSSIEYYIAYSFLQNLFKISQFTIGETARLCNVSKSTISKFVREIGFDDYMDFKLSAMAAREGVVYGWGENIIDYLGKFGIDKYVDILKADMELMKTSIDMAGIEQLVNDLICYEKVAAFGIVHSQTAALDLQFKLAFHKKIIYTNLSDISQEDYILNADEHTLIIIFSNSGKYITEYQLKEGYPRKDIFNLTKGKIVLITSNRKLAEDSRVDLCIGFDYSSNVQNHPYYFQFITDLIAVKYKQKMEELT</sequence>
<gene>
    <name evidence="2" type="ORF">DXC51_27525</name>
</gene>
<dbReference type="SUPFAM" id="SSF46689">
    <property type="entry name" value="Homeodomain-like"/>
    <property type="match status" value="1"/>
</dbReference>
<protein>
    <submittedName>
        <fullName evidence="2">MurR/RpiR family transcriptional regulator</fullName>
    </submittedName>
</protein>
<dbReference type="EMBL" id="QVLV01000036">
    <property type="protein sequence ID" value="RGE55827.1"/>
    <property type="molecule type" value="Genomic_DNA"/>
</dbReference>
<evidence type="ECO:0000313" key="2">
    <source>
        <dbReference type="EMBL" id="RGE55827.1"/>
    </source>
</evidence>
<dbReference type="GO" id="GO:1901135">
    <property type="term" value="P:carbohydrate derivative metabolic process"/>
    <property type="evidence" value="ECO:0007669"/>
    <property type="project" value="InterPro"/>
</dbReference>
<dbReference type="InterPro" id="IPR009057">
    <property type="entry name" value="Homeodomain-like_sf"/>
</dbReference>
<dbReference type="Gene3D" id="3.40.50.10490">
    <property type="entry name" value="Glucose-6-phosphate isomerase like protein, domain 1"/>
    <property type="match status" value="1"/>
</dbReference>
<dbReference type="GO" id="GO:0097367">
    <property type="term" value="F:carbohydrate derivative binding"/>
    <property type="evidence" value="ECO:0007669"/>
    <property type="project" value="InterPro"/>
</dbReference>
<dbReference type="PANTHER" id="PTHR30514">
    <property type="entry name" value="GLUCOKINASE"/>
    <property type="match status" value="1"/>
</dbReference>
<keyword evidence="3" id="KW-1185">Reference proteome</keyword>
<reference evidence="2" key="1">
    <citation type="submission" date="2018-08" db="EMBL/GenBank/DDBJ databases">
        <title>A genome reference for cultivated species of the human gut microbiota.</title>
        <authorList>
            <person name="Zou Y."/>
            <person name="Xue W."/>
            <person name="Luo G."/>
        </authorList>
    </citation>
    <scope>NUCLEOTIDE SEQUENCE [LARGE SCALE GENOMIC DNA]</scope>
    <source>
        <strain evidence="2">TF05-5AC</strain>
    </source>
</reference>
<dbReference type="AlphaFoldDB" id="A0A3E3HVI1"/>
<proteinExistence type="predicted"/>
<dbReference type="Pfam" id="PF01418">
    <property type="entry name" value="HTH_6"/>
    <property type="match status" value="1"/>
</dbReference>
<dbReference type="GO" id="GO:0003700">
    <property type="term" value="F:DNA-binding transcription factor activity"/>
    <property type="evidence" value="ECO:0007669"/>
    <property type="project" value="InterPro"/>
</dbReference>
<dbReference type="InterPro" id="IPR036388">
    <property type="entry name" value="WH-like_DNA-bd_sf"/>
</dbReference>
<dbReference type="InterPro" id="IPR000281">
    <property type="entry name" value="HTH_RpiR"/>
</dbReference>
<organism evidence="2 3">
    <name type="scientific">Eisenbergiella massiliensis</name>
    <dbReference type="NCBI Taxonomy" id="1720294"/>
    <lineage>
        <taxon>Bacteria</taxon>
        <taxon>Bacillati</taxon>
        <taxon>Bacillota</taxon>
        <taxon>Clostridia</taxon>
        <taxon>Lachnospirales</taxon>
        <taxon>Lachnospiraceae</taxon>
        <taxon>Eisenbergiella</taxon>
    </lineage>
</organism>
<comment type="caution">
    <text evidence="2">The sequence shown here is derived from an EMBL/GenBank/DDBJ whole genome shotgun (WGS) entry which is preliminary data.</text>
</comment>
<evidence type="ECO:0000259" key="1">
    <source>
        <dbReference type="PROSITE" id="PS51071"/>
    </source>
</evidence>
<dbReference type="Proteomes" id="UP000260812">
    <property type="component" value="Unassembled WGS sequence"/>
</dbReference>
<dbReference type="GO" id="GO:0003677">
    <property type="term" value="F:DNA binding"/>
    <property type="evidence" value="ECO:0007669"/>
    <property type="project" value="InterPro"/>
</dbReference>
<dbReference type="Gene3D" id="1.10.10.10">
    <property type="entry name" value="Winged helix-like DNA-binding domain superfamily/Winged helix DNA-binding domain"/>
    <property type="match status" value="1"/>
</dbReference>
<dbReference type="PANTHER" id="PTHR30514:SF1">
    <property type="entry name" value="HTH-TYPE TRANSCRIPTIONAL REGULATOR HEXR-RELATED"/>
    <property type="match status" value="1"/>
</dbReference>